<dbReference type="PANTHER" id="PTHR43317">
    <property type="entry name" value="THERMOSPERMINE SYNTHASE ACAULIS5"/>
    <property type="match status" value="1"/>
</dbReference>
<evidence type="ECO:0000256" key="1">
    <source>
        <dbReference type="ARBA" id="ARBA00023115"/>
    </source>
</evidence>
<dbReference type="PANTHER" id="PTHR43317:SF3">
    <property type="entry name" value="BLR2883 PROTEIN"/>
    <property type="match status" value="1"/>
</dbReference>
<dbReference type="GO" id="GO:0006596">
    <property type="term" value="P:polyamine biosynthetic process"/>
    <property type="evidence" value="ECO:0007669"/>
    <property type="project" value="UniProtKB-KW"/>
</dbReference>
<name>A0A4R1HG71_PSEEN</name>
<evidence type="ECO:0000313" key="3">
    <source>
        <dbReference type="Proteomes" id="UP000295560"/>
    </source>
</evidence>
<dbReference type="AlphaFoldDB" id="A0A4R1HG71"/>
<dbReference type="RefSeq" id="WP_132428169.1">
    <property type="nucleotide sequence ID" value="NZ_SMFZ01000002.1"/>
</dbReference>
<evidence type="ECO:0008006" key="4">
    <source>
        <dbReference type="Google" id="ProtNLM"/>
    </source>
</evidence>
<dbReference type="Gene3D" id="3.40.50.150">
    <property type="entry name" value="Vaccinia Virus protein VP39"/>
    <property type="match status" value="1"/>
</dbReference>
<dbReference type="Proteomes" id="UP000295560">
    <property type="component" value="Unassembled WGS sequence"/>
</dbReference>
<sequence>MDSRVVERTTGRGGELVLRHRDGVFEIVENGVFLMDTRDGRSERLLVGAAADAMPARGRMVIGGLGVGFSLAEALTRPAVREVHVIEREEAVVRWNRGPLAPVHGHALDDDRVRVHVTDLTDWMDAAEPAGVDALCLDVDNGPEWTVTPSNDDLYRDRGLARAARALSPGGVLTVWSAAPAPDLEARLAGHFATVHSHEIPVDRGQPDVVLVAVGPRGSG</sequence>
<keyword evidence="3" id="KW-1185">Reference proteome</keyword>
<gene>
    <name evidence="2" type="ORF">EV378_3794</name>
</gene>
<evidence type="ECO:0000313" key="2">
    <source>
        <dbReference type="EMBL" id="TCK19851.1"/>
    </source>
</evidence>
<dbReference type="EMBL" id="SMFZ01000002">
    <property type="protein sequence ID" value="TCK19851.1"/>
    <property type="molecule type" value="Genomic_DNA"/>
</dbReference>
<reference evidence="2 3" key="1">
    <citation type="submission" date="2019-03" db="EMBL/GenBank/DDBJ databases">
        <title>Sequencing the genomes of 1000 actinobacteria strains.</title>
        <authorList>
            <person name="Klenk H.-P."/>
        </authorList>
    </citation>
    <scope>NUCLEOTIDE SEQUENCE [LARGE SCALE GENOMIC DNA]</scope>
    <source>
        <strain evidence="2 3">DSM 44969</strain>
    </source>
</reference>
<dbReference type="SUPFAM" id="SSF53335">
    <property type="entry name" value="S-adenosyl-L-methionine-dependent methyltransferases"/>
    <property type="match status" value="1"/>
</dbReference>
<keyword evidence="1" id="KW-0620">Polyamine biosynthesis</keyword>
<comment type="caution">
    <text evidence="2">The sequence shown here is derived from an EMBL/GenBank/DDBJ whole genome shotgun (WGS) entry which is preliminary data.</text>
</comment>
<protein>
    <recommendedName>
        <fullName evidence="4">Spermine/spermidine synthase</fullName>
    </recommendedName>
</protein>
<accession>A0A4R1HG71</accession>
<organism evidence="2 3">
    <name type="scientific">Pseudonocardia endophytica</name>
    <dbReference type="NCBI Taxonomy" id="401976"/>
    <lineage>
        <taxon>Bacteria</taxon>
        <taxon>Bacillati</taxon>
        <taxon>Actinomycetota</taxon>
        <taxon>Actinomycetes</taxon>
        <taxon>Pseudonocardiales</taxon>
        <taxon>Pseudonocardiaceae</taxon>
        <taxon>Pseudonocardia</taxon>
    </lineage>
</organism>
<dbReference type="InterPro" id="IPR029063">
    <property type="entry name" value="SAM-dependent_MTases_sf"/>
</dbReference>
<dbReference type="OrthoDB" id="9793351at2"/>
<proteinExistence type="predicted"/>